<keyword evidence="2" id="KW-1185">Reference proteome</keyword>
<dbReference type="Proteomes" id="UP001151081">
    <property type="component" value="Unassembled WGS sequence"/>
</dbReference>
<evidence type="ECO:0000313" key="2">
    <source>
        <dbReference type="Proteomes" id="UP001151081"/>
    </source>
</evidence>
<dbReference type="AlphaFoldDB" id="A0A9X4AVE6"/>
<protein>
    <submittedName>
        <fullName evidence="1">Uncharacterized protein</fullName>
    </submittedName>
</protein>
<dbReference type="RefSeq" id="WP_272421727.1">
    <property type="nucleotide sequence ID" value="NZ_JAGTJJ010000030.1"/>
</dbReference>
<dbReference type="EMBL" id="JAGTJJ010000030">
    <property type="protein sequence ID" value="MDC3985611.1"/>
    <property type="molecule type" value="Genomic_DNA"/>
</dbReference>
<evidence type="ECO:0000313" key="1">
    <source>
        <dbReference type="EMBL" id="MDC3985611.1"/>
    </source>
</evidence>
<accession>A0A9X4AVE6</accession>
<organism evidence="1 2">
    <name type="scientific">Polyangium jinanense</name>
    <dbReference type="NCBI Taxonomy" id="2829994"/>
    <lineage>
        <taxon>Bacteria</taxon>
        <taxon>Pseudomonadati</taxon>
        <taxon>Myxococcota</taxon>
        <taxon>Polyangia</taxon>
        <taxon>Polyangiales</taxon>
        <taxon>Polyangiaceae</taxon>
        <taxon>Polyangium</taxon>
    </lineage>
</organism>
<proteinExistence type="predicted"/>
<comment type="caution">
    <text evidence="1">The sequence shown here is derived from an EMBL/GenBank/DDBJ whole genome shotgun (WGS) entry which is preliminary data.</text>
</comment>
<sequence>MTVHQRLVLTLRSGREVLLAAFDRAPTYASLGEGYPTRKMNDHIIEHAMQDAEGRCWTCTKGGAKPLLLPPDRAPVPHEPDRLPTADEVEGFLREVQDWIERFGVPEFLPPWKCVGTFKSAPKHGAPDKPSWLTVIWFQPKHRHVHEAVLGQLQQIDWESLAVSIEL</sequence>
<name>A0A9X4AVE6_9BACT</name>
<gene>
    <name evidence="1" type="ORF">KEG57_34345</name>
</gene>
<reference evidence="1 2" key="1">
    <citation type="submission" date="2021-04" db="EMBL/GenBank/DDBJ databases">
        <title>Genome analysis of Polyangium sp.</title>
        <authorList>
            <person name="Li Y."/>
            <person name="Wang J."/>
        </authorList>
    </citation>
    <scope>NUCLEOTIDE SEQUENCE [LARGE SCALE GENOMIC DNA]</scope>
    <source>
        <strain evidence="1 2">SDU14</strain>
    </source>
</reference>